<evidence type="ECO:0000313" key="2">
    <source>
        <dbReference type="Proteomes" id="UP000006643"/>
    </source>
</evidence>
<dbReference type="VEuPathDB" id="FungiDB:PITG_08838"/>
<dbReference type="HOGENOM" id="CLU_2325298_0_0_1"/>
<name>D0NDB0_PHYIT</name>
<gene>
    <name evidence="1" type="ORF">PITG_08838</name>
</gene>
<dbReference type="AlphaFoldDB" id="D0NDB0"/>
<dbReference type="GeneID" id="9461951"/>
<sequence>MKTLLRAESRSYTQDERLFVELDQRRMRDVQKQIKAAIHTDSNGQVALGDVLNAVASVPRFVDAIPMRLNDLRKRDERQQLKEELACLASAKNEIEQVC</sequence>
<dbReference type="STRING" id="403677.D0NDB0"/>
<proteinExistence type="predicted"/>
<evidence type="ECO:0000313" key="1">
    <source>
        <dbReference type="EMBL" id="EEY56067.1"/>
    </source>
</evidence>
<dbReference type="OrthoDB" id="97300at2759"/>
<dbReference type="RefSeq" id="XP_002902897.1">
    <property type="nucleotide sequence ID" value="XM_002902851.1"/>
</dbReference>
<accession>D0NDB0</accession>
<dbReference type="Proteomes" id="UP000006643">
    <property type="component" value="Unassembled WGS sequence"/>
</dbReference>
<organism evidence="1 2">
    <name type="scientific">Phytophthora infestans (strain T30-4)</name>
    <name type="common">Potato late blight agent</name>
    <dbReference type="NCBI Taxonomy" id="403677"/>
    <lineage>
        <taxon>Eukaryota</taxon>
        <taxon>Sar</taxon>
        <taxon>Stramenopiles</taxon>
        <taxon>Oomycota</taxon>
        <taxon>Peronosporomycetes</taxon>
        <taxon>Peronosporales</taxon>
        <taxon>Peronosporaceae</taxon>
        <taxon>Phytophthora</taxon>
    </lineage>
</organism>
<reference evidence="2" key="1">
    <citation type="journal article" date="2009" name="Nature">
        <title>Genome sequence and analysis of the Irish potato famine pathogen Phytophthora infestans.</title>
        <authorList>
            <consortium name="The Broad Institute Genome Sequencing Platform"/>
            <person name="Haas B.J."/>
            <person name="Kamoun S."/>
            <person name="Zody M.C."/>
            <person name="Jiang R.H."/>
            <person name="Handsaker R.E."/>
            <person name="Cano L.M."/>
            <person name="Grabherr M."/>
            <person name="Kodira C.D."/>
            <person name="Raffaele S."/>
            <person name="Torto-Alalibo T."/>
            <person name="Bozkurt T.O."/>
            <person name="Ah-Fong A.M."/>
            <person name="Alvarado L."/>
            <person name="Anderson V.L."/>
            <person name="Armstrong M.R."/>
            <person name="Avrova A."/>
            <person name="Baxter L."/>
            <person name="Beynon J."/>
            <person name="Boevink P.C."/>
            <person name="Bollmann S.R."/>
            <person name="Bos J.I."/>
            <person name="Bulone V."/>
            <person name="Cai G."/>
            <person name="Cakir C."/>
            <person name="Carrington J.C."/>
            <person name="Chawner M."/>
            <person name="Conti L."/>
            <person name="Costanzo S."/>
            <person name="Ewan R."/>
            <person name="Fahlgren N."/>
            <person name="Fischbach M.A."/>
            <person name="Fugelstad J."/>
            <person name="Gilroy E.M."/>
            <person name="Gnerre S."/>
            <person name="Green P.J."/>
            <person name="Grenville-Briggs L.J."/>
            <person name="Griffith J."/>
            <person name="Grunwald N.J."/>
            <person name="Horn K."/>
            <person name="Horner N.R."/>
            <person name="Hu C.H."/>
            <person name="Huitema E."/>
            <person name="Jeong D.H."/>
            <person name="Jones A.M."/>
            <person name="Jones J.D."/>
            <person name="Jones R.W."/>
            <person name="Karlsson E.K."/>
            <person name="Kunjeti S.G."/>
            <person name="Lamour K."/>
            <person name="Liu Z."/>
            <person name="Ma L."/>
            <person name="Maclean D."/>
            <person name="Chibucos M.C."/>
            <person name="McDonald H."/>
            <person name="McWalters J."/>
            <person name="Meijer H.J."/>
            <person name="Morgan W."/>
            <person name="Morris P.F."/>
            <person name="Munro C.A."/>
            <person name="O'Neill K."/>
            <person name="Ospina-Giraldo M."/>
            <person name="Pinzon A."/>
            <person name="Pritchard L."/>
            <person name="Ramsahoye B."/>
            <person name="Ren Q."/>
            <person name="Restrepo S."/>
            <person name="Roy S."/>
            <person name="Sadanandom A."/>
            <person name="Savidor A."/>
            <person name="Schornack S."/>
            <person name="Schwartz D.C."/>
            <person name="Schumann U.D."/>
            <person name="Schwessinger B."/>
            <person name="Seyer L."/>
            <person name="Sharpe T."/>
            <person name="Silvar C."/>
            <person name="Song J."/>
            <person name="Studholme D.J."/>
            <person name="Sykes S."/>
            <person name="Thines M."/>
            <person name="van de Vondervoort P.J."/>
            <person name="Phuntumart V."/>
            <person name="Wawra S."/>
            <person name="Weide R."/>
            <person name="Win J."/>
            <person name="Young C."/>
            <person name="Zhou S."/>
            <person name="Fry W."/>
            <person name="Meyers B.C."/>
            <person name="van West P."/>
            <person name="Ristaino J."/>
            <person name="Govers F."/>
            <person name="Birch P.R."/>
            <person name="Whisson S.C."/>
            <person name="Judelson H.S."/>
            <person name="Nusbaum C."/>
        </authorList>
    </citation>
    <scope>NUCLEOTIDE SEQUENCE [LARGE SCALE GENOMIC DNA]</scope>
    <source>
        <strain evidence="2">T30-4</strain>
    </source>
</reference>
<protein>
    <submittedName>
        <fullName evidence="1">Uncharacterized protein</fullName>
    </submittedName>
</protein>
<dbReference type="InParanoid" id="D0NDB0"/>
<keyword evidence="2" id="KW-1185">Reference proteome</keyword>
<dbReference type="KEGG" id="pif:PITG_08838"/>
<dbReference type="EMBL" id="DS028133">
    <property type="protein sequence ID" value="EEY56067.1"/>
    <property type="molecule type" value="Genomic_DNA"/>
</dbReference>